<dbReference type="Pfam" id="PF01346">
    <property type="entry name" value="FKBP_N"/>
    <property type="match status" value="1"/>
</dbReference>
<comment type="catalytic activity">
    <reaction evidence="1 5 6">
        <text>[protein]-peptidylproline (omega=180) = [protein]-peptidylproline (omega=0)</text>
        <dbReference type="Rhea" id="RHEA:16237"/>
        <dbReference type="Rhea" id="RHEA-COMP:10747"/>
        <dbReference type="Rhea" id="RHEA-COMP:10748"/>
        <dbReference type="ChEBI" id="CHEBI:83833"/>
        <dbReference type="ChEBI" id="CHEBI:83834"/>
        <dbReference type="EC" id="5.2.1.8"/>
    </reaction>
</comment>
<gene>
    <name evidence="9" type="ORF">C7S18_02510</name>
</gene>
<dbReference type="InterPro" id="IPR046357">
    <property type="entry name" value="PPIase_dom_sf"/>
</dbReference>
<dbReference type="Proteomes" id="UP000241074">
    <property type="component" value="Chromosome"/>
</dbReference>
<evidence type="ECO:0000256" key="2">
    <source>
        <dbReference type="ARBA" id="ARBA00006577"/>
    </source>
</evidence>
<dbReference type="InterPro" id="IPR001179">
    <property type="entry name" value="PPIase_FKBP_dom"/>
</dbReference>
<evidence type="ECO:0000256" key="4">
    <source>
        <dbReference type="ARBA" id="ARBA00023235"/>
    </source>
</evidence>
<dbReference type="GO" id="GO:0006457">
    <property type="term" value="P:protein folding"/>
    <property type="evidence" value="ECO:0007669"/>
    <property type="project" value="InterPro"/>
</dbReference>
<keyword evidence="4 5" id="KW-0413">Isomerase</keyword>
<feature type="signal peptide" evidence="7">
    <location>
        <begin position="1"/>
        <end position="20"/>
    </location>
</feature>
<feature type="chain" id="PRO_5015169610" description="Peptidyl-prolyl cis-trans isomerase" evidence="7">
    <location>
        <begin position="21"/>
        <end position="225"/>
    </location>
</feature>
<proteinExistence type="inferred from homology"/>
<reference evidence="9 10" key="1">
    <citation type="submission" date="2018-03" db="EMBL/GenBank/DDBJ databases">
        <title>Ahniella affigens gen. nov., sp. nov., a gammaproteobacterium isolated from sandy soil near a stream.</title>
        <authorList>
            <person name="Ko Y."/>
            <person name="Kim J.-H."/>
        </authorList>
    </citation>
    <scope>NUCLEOTIDE SEQUENCE [LARGE SCALE GENOMIC DNA]</scope>
    <source>
        <strain evidence="9 10">D13</strain>
    </source>
</reference>
<dbReference type="OrthoDB" id="9814548at2"/>
<dbReference type="PROSITE" id="PS50059">
    <property type="entry name" value="FKBP_PPIASE"/>
    <property type="match status" value="1"/>
</dbReference>
<keyword evidence="7" id="KW-0732">Signal</keyword>
<dbReference type="InterPro" id="IPR036944">
    <property type="entry name" value="PPIase_FKBP_N_sf"/>
</dbReference>
<dbReference type="KEGG" id="xba:C7S18_02510"/>
<sequence>MKFGLRAAMLAAMLVGAAHAQDTTSEKGKLSYAIGYEIGNDFVEKKMDIDVNTVIRAIQDGYAKKAPAVANEQMAEALDKMKERLYNEAKTKYEALARDNKAASDKFLAENKVKKGIVSLPSGIQYRIIEEGTGKRPLKTSEVTMHYRGSLTTGLEFDSSFARGTPAKFKVDQVLKGWQEVIPMMKVGDHWQIFLPAEQAYGMRGNGPIGPNQALVFEIKLIDVK</sequence>
<protein>
    <recommendedName>
        <fullName evidence="6">Peptidyl-prolyl cis-trans isomerase</fullName>
        <ecNumber evidence="6">5.2.1.8</ecNumber>
    </recommendedName>
</protein>
<dbReference type="EMBL" id="CP027860">
    <property type="protein sequence ID" value="AVP96132.1"/>
    <property type="molecule type" value="Genomic_DNA"/>
</dbReference>
<evidence type="ECO:0000313" key="10">
    <source>
        <dbReference type="Proteomes" id="UP000241074"/>
    </source>
</evidence>
<evidence type="ECO:0000256" key="1">
    <source>
        <dbReference type="ARBA" id="ARBA00000971"/>
    </source>
</evidence>
<dbReference type="PANTHER" id="PTHR43811">
    <property type="entry name" value="FKBP-TYPE PEPTIDYL-PROLYL CIS-TRANS ISOMERASE FKPA"/>
    <property type="match status" value="1"/>
</dbReference>
<dbReference type="Pfam" id="PF00254">
    <property type="entry name" value="FKBP_C"/>
    <property type="match status" value="1"/>
</dbReference>
<evidence type="ECO:0000256" key="6">
    <source>
        <dbReference type="RuleBase" id="RU003915"/>
    </source>
</evidence>
<evidence type="ECO:0000256" key="3">
    <source>
        <dbReference type="ARBA" id="ARBA00023110"/>
    </source>
</evidence>
<dbReference type="EC" id="5.2.1.8" evidence="6"/>
<organism evidence="9 10">
    <name type="scientific">Ahniella affigens</name>
    <dbReference type="NCBI Taxonomy" id="2021234"/>
    <lineage>
        <taxon>Bacteria</taxon>
        <taxon>Pseudomonadati</taxon>
        <taxon>Pseudomonadota</taxon>
        <taxon>Gammaproteobacteria</taxon>
        <taxon>Lysobacterales</taxon>
        <taxon>Rhodanobacteraceae</taxon>
        <taxon>Ahniella</taxon>
    </lineage>
</organism>
<dbReference type="SUPFAM" id="SSF54534">
    <property type="entry name" value="FKBP-like"/>
    <property type="match status" value="1"/>
</dbReference>
<accession>A0A2P1PMR8</accession>
<name>A0A2P1PMR8_9GAMM</name>
<dbReference type="RefSeq" id="WP_106890061.1">
    <property type="nucleotide sequence ID" value="NZ_CP027860.1"/>
</dbReference>
<dbReference type="GO" id="GO:0003755">
    <property type="term" value="F:peptidyl-prolyl cis-trans isomerase activity"/>
    <property type="evidence" value="ECO:0007669"/>
    <property type="project" value="UniProtKB-UniRule"/>
</dbReference>
<evidence type="ECO:0000313" key="9">
    <source>
        <dbReference type="EMBL" id="AVP96132.1"/>
    </source>
</evidence>
<evidence type="ECO:0000259" key="8">
    <source>
        <dbReference type="PROSITE" id="PS50059"/>
    </source>
</evidence>
<feature type="domain" description="PPIase FKBP-type" evidence="8">
    <location>
        <begin position="140"/>
        <end position="225"/>
    </location>
</feature>
<dbReference type="InterPro" id="IPR000774">
    <property type="entry name" value="PPIase_FKBP_N"/>
</dbReference>
<reference evidence="9 10" key="2">
    <citation type="submission" date="2018-03" db="EMBL/GenBank/DDBJ databases">
        <authorList>
            <person name="Keele B.F."/>
        </authorList>
    </citation>
    <scope>NUCLEOTIDE SEQUENCE [LARGE SCALE GENOMIC DNA]</scope>
    <source>
        <strain evidence="9 10">D13</strain>
    </source>
</reference>
<evidence type="ECO:0000256" key="5">
    <source>
        <dbReference type="PROSITE-ProRule" id="PRU00277"/>
    </source>
</evidence>
<evidence type="ECO:0000256" key="7">
    <source>
        <dbReference type="SAM" id="SignalP"/>
    </source>
</evidence>
<keyword evidence="3 5" id="KW-0697">Rotamase</keyword>
<dbReference type="PANTHER" id="PTHR43811:SF23">
    <property type="entry name" value="FKBP-TYPE 22 KDA PEPTIDYL-PROLYL CIS-TRANS ISOMERASE"/>
    <property type="match status" value="1"/>
</dbReference>
<dbReference type="AlphaFoldDB" id="A0A2P1PMR8"/>
<comment type="similarity">
    <text evidence="2 6">Belongs to the FKBP-type PPIase family.</text>
</comment>
<keyword evidence="10" id="KW-1185">Reference proteome</keyword>
<dbReference type="Gene3D" id="3.10.50.40">
    <property type="match status" value="1"/>
</dbReference>
<dbReference type="Gene3D" id="1.10.287.460">
    <property type="entry name" value="Peptidyl-prolyl cis-trans isomerase, FKBP-type, N-terminal domain"/>
    <property type="match status" value="1"/>
</dbReference>